<keyword evidence="4" id="KW-1185">Reference proteome</keyword>
<evidence type="ECO:0000256" key="2">
    <source>
        <dbReference type="ARBA" id="ARBA00023128"/>
    </source>
</evidence>
<dbReference type="OrthoDB" id="5106093at2759"/>
<dbReference type="SUPFAM" id="SSF56672">
    <property type="entry name" value="DNA/RNA polymerases"/>
    <property type="match status" value="1"/>
</dbReference>
<protein>
    <submittedName>
        <fullName evidence="3">Uncharacterized protein</fullName>
    </submittedName>
</protein>
<evidence type="ECO:0000313" key="3">
    <source>
        <dbReference type="EMBL" id="KAF3760096.1"/>
    </source>
</evidence>
<proteinExistence type="predicted"/>
<evidence type="ECO:0000313" key="4">
    <source>
        <dbReference type="Proteomes" id="UP000803844"/>
    </source>
</evidence>
<dbReference type="AlphaFoldDB" id="A0A9P4XSF9"/>
<dbReference type="RefSeq" id="XP_040771075.1">
    <property type="nucleotide sequence ID" value="XM_040918034.1"/>
</dbReference>
<evidence type="ECO:0000256" key="1">
    <source>
        <dbReference type="ARBA" id="ARBA00004173"/>
    </source>
</evidence>
<accession>A0A9P4XSF9</accession>
<name>A0A9P4XSF9_CRYP1</name>
<sequence>IRFSISSASASILFVLKKGSKLHFYMNYRALNRIICKNCIPLSLIAKILN</sequence>
<feature type="non-terminal residue" evidence="3">
    <location>
        <position position="1"/>
    </location>
</feature>
<dbReference type="Proteomes" id="UP000803844">
    <property type="component" value="Unassembled WGS sequence"/>
</dbReference>
<keyword evidence="2" id="KW-0496">Mitochondrion</keyword>
<comment type="subcellular location">
    <subcellularLocation>
        <location evidence="1">Mitochondrion</location>
    </subcellularLocation>
</comment>
<dbReference type="InterPro" id="IPR043502">
    <property type="entry name" value="DNA/RNA_pol_sf"/>
</dbReference>
<reference evidence="3" key="1">
    <citation type="journal article" date="2020" name="Phytopathology">
        <title>Genome sequence of the chestnut blight fungus Cryphonectria parasitica EP155: A fundamental resource for an archetypical invasive plant pathogen.</title>
        <authorList>
            <person name="Crouch J.A."/>
            <person name="Dawe A."/>
            <person name="Aerts A."/>
            <person name="Barry K."/>
            <person name="Churchill A.C.L."/>
            <person name="Grimwood J."/>
            <person name="Hillman B."/>
            <person name="Milgroom M.G."/>
            <person name="Pangilinan J."/>
            <person name="Smith M."/>
            <person name="Salamov A."/>
            <person name="Schmutz J."/>
            <person name="Yadav J."/>
            <person name="Grigoriev I.V."/>
            <person name="Nuss D."/>
        </authorList>
    </citation>
    <scope>NUCLEOTIDE SEQUENCE</scope>
    <source>
        <strain evidence="3">EP155</strain>
    </source>
</reference>
<dbReference type="EMBL" id="MU032354">
    <property type="protein sequence ID" value="KAF3760096.1"/>
    <property type="molecule type" value="Genomic_DNA"/>
</dbReference>
<dbReference type="GO" id="GO:0005739">
    <property type="term" value="C:mitochondrion"/>
    <property type="evidence" value="ECO:0007669"/>
    <property type="project" value="UniProtKB-SubCell"/>
</dbReference>
<gene>
    <name evidence="3" type="ORF">M406DRAFT_269823</name>
</gene>
<dbReference type="GeneID" id="63835163"/>
<comment type="caution">
    <text evidence="3">The sequence shown here is derived from an EMBL/GenBank/DDBJ whole genome shotgun (WGS) entry which is preliminary data.</text>
</comment>
<organism evidence="3 4">
    <name type="scientific">Cryphonectria parasitica (strain ATCC 38755 / EP155)</name>
    <dbReference type="NCBI Taxonomy" id="660469"/>
    <lineage>
        <taxon>Eukaryota</taxon>
        <taxon>Fungi</taxon>
        <taxon>Dikarya</taxon>
        <taxon>Ascomycota</taxon>
        <taxon>Pezizomycotina</taxon>
        <taxon>Sordariomycetes</taxon>
        <taxon>Sordariomycetidae</taxon>
        <taxon>Diaporthales</taxon>
        <taxon>Cryphonectriaceae</taxon>
        <taxon>Cryphonectria-Endothia species complex</taxon>
        <taxon>Cryphonectria</taxon>
    </lineage>
</organism>
<dbReference type="Gene3D" id="3.10.10.10">
    <property type="entry name" value="HIV Type 1 Reverse Transcriptase, subunit A, domain 1"/>
    <property type="match status" value="1"/>
</dbReference>